<gene>
    <name evidence="3" type="ORF">GOP47_0025769</name>
</gene>
<evidence type="ECO:0000259" key="2">
    <source>
        <dbReference type="Pfam" id="PF13839"/>
    </source>
</evidence>
<dbReference type="PANTHER" id="PTHR32285:SF23">
    <property type="entry name" value="PROTEIN TRICHOME BIREFRINGENCE-LIKE 12"/>
    <property type="match status" value="1"/>
</dbReference>
<dbReference type="InterPro" id="IPR026057">
    <property type="entry name" value="TBL_C"/>
</dbReference>
<dbReference type="PANTHER" id="PTHR32285">
    <property type="entry name" value="PROTEIN TRICHOME BIREFRINGENCE-LIKE 9-RELATED"/>
    <property type="match status" value="1"/>
</dbReference>
<dbReference type="AlphaFoldDB" id="A0A9D4U141"/>
<accession>A0A9D4U141</accession>
<sequence length="258" mass="29706">WKKQKAWRGAHFPKYNVTVGYHRAVLLADYHEWKATNPFGPLEKLGYKRGHRVNVDVPAVDWINVTDFYDVVIFNTGHWWGFDKYPPDDPLLFFKDGEPIIPPLNLRDGLKVVLQHMVALTEKNYPSKVMKIWRTQSPRHFKGGEWNQNGSCVSNRLLQDGQIEQWFGLGTGGINGEARELNGIILHALEGSSFQLLNVTYLSEFRKDAHPAVWLGQKNAHVRWGQDCMHWCLPGLPDTWVDILLAMILQHLSRKQAC</sequence>
<dbReference type="EMBL" id="JABFUD020000025">
    <property type="protein sequence ID" value="KAI5059450.1"/>
    <property type="molecule type" value="Genomic_DNA"/>
</dbReference>
<evidence type="ECO:0000313" key="4">
    <source>
        <dbReference type="Proteomes" id="UP000886520"/>
    </source>
</evidence>
<protein>
    <recommendedName>
        <fullName evidence="2">Trichome birefringence-like C-terminal domain-containing protein</fullName>
    </recommendedName>
</protein>
<dbReference type="Pfam" id="PF13839">
    <property type="entry name" value="PC-Esterase"/>
    <property type="match status" value="1"/>
</dbReference>
<dbReference type="Proteomes" id="UP000886520">
    <property type="component" value="Chromosome 25"/>
</dbReference>
<evidence type="ECO:0000256" key="1">
    <source>
        <dbReference type="ARBA" id="ARBA00007727"/>
    </source>
</evidence>
<feature type="domain" description="Trichome birefringence-like C-terminal" evidence="2">
    <location>
        <begin position="2"/>
        <end position="247"/>
    </location>
</feature>
<dbReference type="InterPro" id="IPR029962">
    <property type="entry name" value="TBL"/>
</dbReference>
<proteinExistence type="inferred from homology"/>
<dbReference type="GO" id="GO:0016413">
    <property type="term" value="F:O-acetyltransferase activity"/>
    <property type="evidence" value="ECO:0007669"/>
    <property type="project" value="InterPro"/>
</dbReference>
<comment type="caution">
    <text evidence="3">The sequence shown here is derived from an EMBL/GenBank/DDBJ whole genome shotgun (WGS) entry which is preliminary data.</text>
</comment>
<comment type="similarity">
    <text evidence="1">Belongs to the PC-esterase family. TBL subfamily.</text>
</comment>
<keyword evidence="4" id="KW-1185">Reference proteome</keyword>
<organism evidence="3 4">
    <name type="scientific">Adiantum capillus-veneris</name>
    <name type="common">Maidenhair fern</name>
    <dbReference type="NCBI Taxonomy" id="13818"/>
    <lineage>
        <taxon>Eukaryota</taxon>
        <taxon>Viridiplantae</taxon>
        <taxon>Streptophyta</taxon>
        <taxon>Embryophyta</taxon>
        <taxon>Tracheophyta</taxon>
        <taxon>Polypodiopsida</taxon>
        <taxon>Polypodiidae</taxon>
        <taxon>Polypodiales</taxon>
        <taxon>Pteridineae</taxon>
        <taxon>Pteridaceae</taxon>
        <taxon>Vittarioideae</taxon>
        <taxon>Adiantum</taxon>
    </lineage>
</organism>
<feature type="non-terminal residue" evidence="3">
    <location>
        <position position="1"/>
    </location>
</feature>
<name>A0A9D4U141_ADICA</name>
<evidence type="ECO:0000313" key="3">
    <source>
        <dbReference type="EMBL" id="KAI5059450.1"/>
    </source>
</evidence>
<reference evidence="3" key="1">
    <citation type="submission" date="2021-01" db="EMBL/GenBank/DDBJ databases">
        <title>Adiantum capillus-veneris genome.</title>
        <authorList>
            <person name="Fang Y."/>
            <person name="Liao Q."/>
        </authorList>
    </citation>
    <scope>NUCLEOTIDE SEQUENCE</scope>
    <source>
        <strain evidence="3">H3</strain>
        <tissue evidence="3">Leaf</tissue>
    </source>
</reference>
<dbReference type="OrthoDB" id="1713585at2759"/>
<dbReference type="GO" id="GO:0005794">
    <property type="term" value="C:Golgi apparatus"/>
    <property type="evidence" value="ECO:0007669"/>
    <property type="project" value="TreeGrafter"/>
</dbReference>